<dbReference type="GO" id="GO:0005737">
    <property type="term" value="C:cytoplasm"/>
    <property type="evidence" value="ECO:0007669"/>
    <property type="project" value="TreeGrafter"/>
</dbReference>
<dbReference type="Proteomes" id="UP000509222">
    <property type="component" value="Plasmid unnamed2"/>
</dbReference>
<geneLocation type="plasmid" evidence="1 2">
    <name>unnamed2</name>
</geneLocation>
<sequence length="192" mass="21934">MELIFIRHGQGEHTTNLPESLQLGHPSLTVQGRLQAENLKSTLPLTREDILIVSPTLRTLQTASIWSENIECNKVVHPLAAPRIFPTRLAAKTLPCDELLDLERVQDEFPSFVPVPNLASSLWSTGINVLPDNEFNLLIEDFIDFCRSFQRKKIYIVTHDGTITSYRQNISGQQLTREDFLQETERFHLVVE</sequence>
<dbReference type="RefSeq" id="WP_176295276.1">
    <property type="nucleotide sequence ID" value="NZ_CP051179.1"/>
</dbReference>
<dbReference type="SMART" id="SM00855">
    <property type="entry name" value="PGAM"/>
    <property type="match status" value="1"/>
</dbReference>
<dbReference type="InterPro" id="IPR050275">
    <property type="entry name" value="PGM_Phosphatase"/>
</dbReference>
<reference evidence="2" key="2">
    <citation type="submission" date="2020-06" db="EMBL/GenBank/DDBJ databases">
        <title>Isolation of Planomicrobium glaciei.</title>
        <authorList>
            <person name="Malisova L."/>
            <person name="Safrankova R."/>
            <person name="Jakubu V."/>
            <person name="Spanelova P."/>
        </authorList>
    </citation>
    <scope>NUCLEOTIDE SEQUENCE [LARGE SCALE GENOMIC DNA]</scope>
    <source>
        <strain evidence="2">NRL-ATB46093</strain>
        <plasmid evidence="2">unnamed2</plasmid>
    </source>
</reference>
<dbReference type="SUPFAM" id="SSF53254">
    <property type="entry name" value="Phosphoglycerate mutase-like"/>
    <property type="match status" value="1"/>
</dbReference>
<dbReference type="InterPro" id="IPR013078">
    <property type="entry name" value="His_Pase_superF_clade-1"/>
</dbReference>
<proteinExistence type="predicted"/>
<dbReference type="InterPro" id="IPR029033">
    <property type="entry name" value="His_PPase_superfam"/>
</dbReference>
<evidence type="ECO:0000313" key="1">
    <source>
        <dbReference type="EMBL" id="QKX52852.1"/>
    </source>
</evidence>
<dbReference type="Gene3D" id="3.40.50.1240">
    <property type="entry name" value="Phosphoglycerate mutase-like"/>
    <property type="match status" value="1"/>
</dbReference>
<organism evidence="1 2">
    <name type="scientific">Planococcus glaciei</name>
    <dbReference type="NCBI Taxonomy" id="459472"/>
    <lineage>
        <taxon>Bacteria</taxon>
        <taxon>Bacillati</taxon>
        <taxon>Bacillota</taxon>
        <taxon>Bacilli</taxon>
        <taxon>Bacillales</taxon>
        <taxon>Caryophanaceae</taxon>
        <taxon>Planococcus</taxon>
    </lineage>
</organism>
<reference evidence="1 2" key="1">
    <citation type="submission" date="2020-04" db="EMBL/GenBank/DDBJ databases">
        <authorList>
            <person name="Pajer P."/>
            <person name="Broz P."/>
        </authorList>
    </citation>
    <scope>NUCLEOTIDE SEQUENCE [LARGE SCALE GENOMIC DNA]</scope>
    <source>
        <strain evidence="2">NRL-ATB46093</strain>
        <plasmid evidence="1 2">unnamed2</plasmid>
    </source>
</reference>
<dbReference type="PANTHER" id="PTHR48100:SF1">
    <property type="entry name" value="HISTIDINE PHOSPHATASE FAMILY PROTEIN-RELATED"/>
    <property type="match status" value="1"/>
</dbReference>
<dbReference type="GO" id="GO:0016791">
    <property type="term" value="F:phosphatase activity"/>
    <property type="evidence" value="ECO:0007669"/>
    <property type="project" value="TreeGrafter"/>
</dbReference>
<dbReference type="Pfam" id="PF00300">
    <property type="entry name" value="His_Phos_1"/>
    <property type="match status" value="1"/>
</dbReference>
<evidence type="ECO:0000313" key="2">
    <source>
        <dbReference type="Proteomes" id="UP000509222"/>
    </source>
</evidence>
<dbReference type="AlphaFoldDB" id="A0A7H8QGZ5"/>
<keyword evidence="2" id="KW-1185">Reference proteome</keyword>
<dbReference type="EMBL" id="CP051179">
    <property type="protein sequence ID" value="QKX52852.1"/>
    <property type="molecule type" value="Genomic_DNA"/>
</dbReference>
<dbReference type="CDD" id="cd07040">
    <property type="entry name" value="HP"/>
    <property type="match status" value="1"/>
</dbReference>
<gene>
    <name evidence="1" type="ORF">HF394_19685</name>
</gene>
<name>A0A7H8QGZ5_9BACL</name>
<dbReference type="PANTHER" id="PTHR48100">
    <property type="entry name" value="BROAD-SPECIFICITY PHOSPHATASE YOR283W-RELATED"/>
    <property type="match status" value="1"/>
</dbReference>
<protein>
    <submittedName>
        <fullName evidence="1">Histidine phosphatase family protein</fullName>
    </submittedName>
</protein>
<accession>A0A7H8QGZ5</accession>
<keyword evidence="1" id="KW-0614">Plasmid</keyword>